<evidence type="ECO:0000256" key="4">
    <source>
        <dbReference type="ARBA" id="ARBA00022723"/>
    </source>
</evidence>
<dbReference type="InterPro" id="IPR031127">
    <property type="entry name" value="E3_UB_ligase_RBR"/>
</dbReference>
<evidence type="ECO:0000256" key="8">
    <source>
        <dbReference type="ARBA" id="ARBA00022833"/>
    </source>
</evidence>
<dbReference type="InterPro" id="IPR013083">
    <property type="entry name" value="Znf_RING/FYVE/PHD"/>
</dbReference>
<proteinExistence type="predicted"/>
<keyword evidence="6" id="KW-0863">Zinc-finger</keyword>
<comment type="caution">
    <text evidence="10">The sequence shown here is derived from an EMBL/GenBank/DDBJ whole genome shotgun (WGS) entry which is preliminary data.</text>
</comment>
<evidence type="ECO:0000256" key="7">
    <source>
        <dbReference type="ARBA" id="ARBA00022786"/>
    </source>
</evidence>
<feature type="non-terminal residue" evidence="10">
    <location>
        <position position="188"/>
    </location>
</feature>
<dbReference type="SMART" id="SM00647">
    <property type="entry name" value="IBR"/>
    <property type="match status" value="1"/>
</dbReference>
<keyword evidence="4" id="KW-0479">Metal-binding</keyword>
<evidence type="ECO:0000313" key="11">
    <source>
        <dbReference type="Proteomes" id="UP001302812"/>
    </source>
</evidence>
<organism evidence="10 11">
    <name type="scientific">Canariomyces notabilis</name>
    <dbReference type="NCBI Taxonomy" id="2074819"/>
    <lineage>
        <taxon>Eukaryota</taxon>
        <taxon>Fungi</taxon>
        <taxon>Dikarya</taxon>
        <taxon>Ascomycota</taxon>
        <taxon>Pezizomycotina</taxon>
        <taxon>Sordariomycetes</taxon>
        <taxon>Sordariomycetidae</taxon>
        <taxon>Sordariales</taxon>
        <taxon>Chaetomiaceae</taxon>
        <taxon>Canariomyces</taxon>
    </lineage>
</organism>
<dbReference type="AlphaFoldDB" id="A0AAN6QL79"/>
<dbReference type="PROSITE" id="PS51873">
    <property type="entry name" value="TRIAD"/>
    <property type="match status" value="1"/>
</dbReference>
<dbReference type="Pfam" id="PF01485">
    <property type="entry name" value="IBR"/>
    <property type="match status" value="2"/>
</dbReference>
<gene>
    <name evidence="10" type="ORF">N656DRAFT_686996</name>
</gene>
<reference evidence="10" key="1">
    <citation type="journal article" date="2023" name="Mol. Phylogenet. Evol.">
        <title>Genome-scale phylogeny and comparative genomics of the fungal order Sordariales.</title>
        <authorList>
            <person name="Hensen N."/>
            <person name="Bonometti L."/>
            <person name="Westerberg I."/>
            <person name="Brannstrom I.O."/>
            <person name="Guillou S."/>
            <person name="Cros-Aarteil S."/>
            <person name="Calhoun S."/>
            <person name="Haridas S."/>
            <person name="Kuo A."/>
            <person name="Mondo S."/>
            <person name="Pangilinan J."/>
            <person name="Riley R."/>
            <person name="LaButti K."/>
            <person name="Andreopoulos B."/>
            <person name="Lipzen A."/>
            <person name="Chen C."/>
            <person name="Yan M."/>
            <person name="Daum C."/>
            <person name="Ng V."/>
            <person name="Clum A."/>
            <person name="Steindorff A."/>
            <person name="Ohm R.A."/>
            <person name="Martin F."/>
            <person name="Silar P."/>
            <person name="Natvig D.O."/>
            <person name="Lalanne C."/>
            <person name="Gautier V."/>
            <person name="Ament-Velasquez S.L."/>
            <person name="Kruys A."/>
            <person name="Hutchinson M.I."/>
            <person name="Powell A.J."/>
            <person name="Barry K."/>
            <person name="Miller A.N."/>
            <person name="Grigoriev I.V."/>
            <person name="Debuchy R."/>
            <person name="Gladieux P."/>
            <person name="Hiltunen Thoren M."/>
            <person name="Johannesson H."/>
        </authorList>
    </citation>
    <scope>NUCLEOTIDE SEQUENCE</scope>
    <source>
        <strain evidence="10">CBS 508.74</strain>
    </source>
</reference>
<dbReference type="InterPro" id="IPR017907">
    <property type="entry name" value="Znf_RING_CS"/>
</dbReference>
<reference evidence="10" key="2">
    <citation type="submission" date="2023-05" db="EMBL/GenBank/DDBJ databases">
        <authorList>
            <consortium name="Lawrence Berkeley National Laboratory"/>
            <person name="Steindorff A."/>
            <person name="Hensen N."/>
            <person name="Bonometti L."/>
            <person name="Westerberg I."/>
            <person name="Brannstrom I.O."/>
            <person name="Guillou S."/>
            <person name="Cros-Aarteil S."/>
            <person name="Calhoun S."/>
            <person name="Haridas S."/>
            <person name="Kuo A."/>
            <person name="Mondo S."/>
            <person name="Pangilinan J."/>
            <person name="Riley R."/>
            <person name="Labutti K."/>
            <person name="Andreopoulos B."/>
            <person name="Lipzen A."/>
            <person name="Chen C."/>
            <person name="Yanf M."/>
            <person name="Daum C."/>
            <person name="Ng V."/>
            <person name="Clum A."/>
            <person name="Ohm R."/>
            <person name="Martin F."/>
            <person name="Silar P."/>
            <person name="Natvig D."/>
            <person name="Lalanne C."/>
            <person name="Gautier V."/>
            <person name="Ament-Velasquez S.L."/>
            <person name="Kruys A."/>
            <person name="Hutchinson M.I."/>
            <person name="Powell A.J."/>
            <person name="Barry K."/>
            <person name="Miller A.N."/>
            <person name="Grigoriev I.V."/>
            <person name="Debuchy R."/>
            <person name="Gladieux P."/>
            <person name="Thoren M.H."/>
            <person name="Johannesson H."/>
        </authorList>
    </citation>
    <scope>NUCLEOTIDE SEQUENCE</scope>
    <source>
        <strain evidence="10">CBS 508.74</strain>
    </source>
</reference>
<dbReference type="PROSITE" id="PS00518">
    <property type="entry name" value="ZF_RING_1"/>
    <property type="match status" value="1"/>
</dbReference>
<keyword evidence="8" id="KW-0862">Zinc</keyword>
<evidence type="ECO:0000256" key="1">
    <source>
        <dbReference type="ARBA" id="ARBA00001798"/>
    </source>
</evidence>
<dbReference type="EC" id="2.3.2.31" evidence="2"/>
<feature type="domain" description="RING-type" evidence="9">
    <location>
        <begin position="1"/>
        <end position="188"/>
    </location>
</feature>
<keyword evidence="11" id="KW-1185">Reference proteome</keyword>
<dbReference type="PANTHER" id="PTHR11685">
    <property type="entry name" value="RBR FAMILY RING FINGER AND IBR DOMAIN-CONTAINING"/>
    <property type="match status" value="1"/>
</dbReference>
<sequence length="188" mass="22308">CVACRNDKTPVEKTVKLKCRHRMCHSCLRRAFKKSLTDPQHMPPRCCTTDHISPKHVEKLFDARFKKDWNQRYVEFTRRNSLYCPSRRCGQWISPEDIRHEGGRRQAQCSRCSIKICGSCSRKWHYQSECPRDEESTQFLEQLNREVWQRCYRCKATIELKEGSNRMTCHCGAEFCMVCGGKWKTCRC</sequence>
<dbReference type="GO" id="GO:0008270">
    <property type="term" value="F:zinc ion binding"/>
    <property type="evidence" value="ECO:0007669"/>
    <property type="project" value="UniProtKB-KW"/>
</dbReference>
<accession>A0AAN6QL79</accession>
<dbReference type="Gene3D" id="3.30.40.10">
    <property type="entry name" value="Zinc/RING finger domain, C3HC4 (zinc finger)"/>
    <property type="match status" value="1"/>
</dbReference>
<dbReference type="SUPFAM" id="SSF57850">
    <property type="entry name" value="RING/U-box"/>
    <property type="match status" value="3"/>
</dbReference>
<feature type="non-terminal residue" evidence="10">
    <location>
        <position position="1"/>
    </location>
</feature>
<dbReference type="EMBL" id="MU853353">
    <property type="protein sequence ID" value="KAK4109865.1"/>
    <property type="molecule type" value="Genomic_DNA"/>
</dbReference>
<dbReference type="InterPro" id="IPR002867">
    <property type="entry name" value="IBR_dom"/>
</dbReference>
<protein>
    <recommendedName>
        <fullName evidence="2">RBR-type E3 ubiquitin transferase</fullName>
        <ecNumber evidence="2">2.3.2.31</ecNumber>
    </recommendedName>
</protein>
<keyword evidence="3" id="KW-0808">Transferase</keyword>
<dbReference type="InterPro" id="IPR044066">
    <property type="entry name" value="TRIAD_supradom"/>
</dbReference>
<dbReference type="GeneID" id="89934751"/>
<keyword evidence="7" id="KW-0833">Ubl conjugation pathway</keyword>
<dbReference type="Gene3D" id="1.20.120.1750">
    <property type="match status" value="1"/>
</dbReference>
<evidence type="ECO:0000256" key="3">
    <source>
        <dbReference type="ARBA" id="ARBA00022679"/>
    </source>
</evidence>
<evidence type="ECO:0000256" key="2">
    <source>
        <dbReference type="ARBA" id="ARBA00012251"/>
    </source>
</evidence>
<dbReference type="GO" id="GO:0016567">
    <property type="term" value="P:protein ubiquitination"/>
    <property type="evidence" value="ECO:0007669"/>
    <property type="project" value="InterPro"/>
</dbReference>
<dbReference type="Proteomes" id="UP001302812">
    <property type="component" value="Unassembled WGS sequence"/>
</dbReference>
<keyword evidence="5" id="KW-0677">Repeat</keyword>
<comment type="catalytic activity">
    <reaction evidence="1">
        <text>[E2 ubiquitin-conjugating enzyme]-S-ubiquitinyl-L-cysteine + [acceptor protein]-L-lysine = [E2 ubiquitin-conjugating enzyme]-L-cysteine + [acceptor protein]-N(6)-ubiquitinyl-L-lysine.</text>
        <dbReference type="EC" id="2.3.2.31"/>
    </reaction>
</comment>
<evidence type="ECO:0000313" key="10">
    <source>
        <dbReference type="EMBL" id="KAK4109865.1"/>
    </source>
</evidence>
<evidence type="ECO:0000259" key="9">
    <source>
        <dbReference type="PROSITE" id="PS51873"/>
    </source>
</evidence>
<evidence type="ECO:0000256" key="5">
    <source>
        <dbReference type="ARBA" id="ARBA00022737"/>
    </source>
</evidence>
<evidence type="ECO:0000256" key="6">
    <source>
        <dbReference type="ARBA" id="ARBA00022771"/>
    </source>
</evidence>
<dbReference type="GO" id="GO:0061630">
    <property type="term" value="F:ubiquitin protein ligase activity"/>
    <property type="evidence" value="ECO:0007669"/>
    <property type="project" value="UniProtKB-EC"/>
</dbReference>
<name>A0AAN6QL79_9PEZI</name>
<dbReference type="RefSeq" id="XP_064667435.1">
    <property type="nucleotide sequence ID" value="XM_064810626.1"/>
</dbReference>